<keyword evidence="1" id="KW-0233">DNA recombination</keyword>
<dbReference type="EMBL" id="CAJEWN010000410">
    <property type="protein sequence ID" value="CAD2181770.1"/>
    <property type="molecule type" value="Genomic_DNA"/>
</dbReference>
<dbReference type="PANTHER" id="PTHR10492">
    <property type="match status" value="1"/>
</dbReference>
<evidence type="ECO:0000259" key="2">
    <source>
        <dbReference type="Pfam" id="PF05970"/>
    </source>
</evidence>
<dbReference type="Proteomes" id="UP000580250">
    <property type="component" value="Unassembled WGS sequence"/>
</dbReference>
<dbReference type="PANTHER" id="PTHR10492:SF57">
    <property type="entry name" value="ATP-DEPENDENT DNA HELICASE"/>
    <property type="match status" value="1"/>
</dbReference>
<keyword evidence="1" id="KW-0347">Helicase</keyword>
<comment type="caution">
    <text evidence="3">The sequence shown here is derived from an EMBL/GenBank/DDBJ whole genome shotgun (WGS) entry which is preliminary data.</text>
</comment>
<keyword evidence="1" id="KW-0234">DNA repair</keyword>
<reference evidence="3 4" key="1">
    <citation type="submission" date="2020-08" db="EMBL/GenBank/DDBJ databases">
        <authorList>
            <person name="Koutsovoulos G."/>
            <person name="Danchin GJ E."/>
        </authorList>
    </citation>
    <scope>NUCLEOTIDE SEQUENCE [LARGE SCALE GENOMIC DNA]</scope>
</reference>
<accession>A0A6V7W3P1</accession>
<keyword evidence="1" id="KW-0378">Hydrolase</keyword>
<keyword evidence="1" id="KW-0547">Nucleotide-binding</keyword>
<dbReference type="InterPro" id="IPR027417">
    <property type="entry name" value="P-loop_NTPase"/>
</dbReference>
<organism evidence="3 4">
    <name type="scientific">Meloidogyne enterolobii</name>
    <name type="common">Root-knot nematode worm</name>
    <name type="synonym">Meloidogyne mayaguensis</name>
    <dbReference type="NCBI Taxonomy" id="390850"/>
    <lineage>
        <taxon>Eukaryota</taxon>
        <taxon>Metazoa</taxon>
        <taxon>Ecdysozoa</taxon>
        <taxon>Nematoda</taxon>
        <taxon>Chromadorea</taxon>
        <taxon>Rhabditida</taxon>
        <taxon>Tylenchina</taxon>
        <taxon>Tylenchomorpha</taxon>
        <taxon>Tylenchoidea</taxon>
        <taxon>Meloidogynidae</taxon>
        <taxon>Meloidogyninae</taxon>
        <taxon>Meloidogyne</taxon>
    </lineage>
</organism>
<dbReference type="Gene3D" id="3.40.50.300">
    <property type="entry name" value="P-loop containing nucleotide triphosphate hydrolases"/>
    <property type="match status" value="1"/>
</dbReference>
<dbReference type="Pfam" id="PF05970">
    <property type="entry name" value="PIF1"/>
    <property type="match status" value="1"/>
</dbReference>
<comment type="similarity">
    <text evidence="1">Belongs to the helicase family.</text>
</comment>
<dbReference type="GO" id="GO:0006281">
    <property type="term" value="P:DNA repair"/>
    <property type="evidence" value="ECO:0007669"/>
    <property type="project" value="UniProtKB-KW"/>
</dbReference>
<dbReference type="SUPFAM" id="SSF52540">
    <property type="entry name" value="P-loop containing nucleoside triphosphate hydrolases"/>
    <property type="match status" value="1"/>
</dbReference>
<dbReference type="GO" id="GO:0006310">
    <property type="term" value="P:DNA recombination"/>
    <property type="evidence" value="ECO:0007669"/>
    <property type="project" value="UniProtKB-KW"/>
</dbReference>
<dbReference type="GO" id="GO:0005524">
    <property type="term" value="F:ATP binding"/>
    <property type="evidence" value="ECO:0007669"/>
    <property type="project" value="UniProtKB-KW"/>
</dbReference>
<keyword evidence="1" id="KW-0227">DNA damage</keyword>
<evidence type="ECO:0000313" key="4">
    <source>
        <dbReference type="Proteomes" id="UP000580250"/>
    </source>
</evidence>
<dbReference type="InterPro" id="IPR010285">
    <property type="entry name" value="DNA_helicase_pif1-like_DEAD"/>
</dbReference>
<evidence type="ECO:0000313" key="3">
    <source>
        <dbReference type="EMBL" id="CAD2181770.1"/>
    </source>
</evidence>
<proteinExistence type="inferred from homology"/>
<dbReference type="GO" id="GO:0016787">
    <property type="term" value="F:hydrolase activity"/>
    <property type="evidence" value="ECO:0007669"/>
    <property type="project" value="UniProtKB-KW"/>
</dbReference>
<evidence type="ECO:0000256" key="1">
    <source>
        <dbReference type="RuleBase" id="RU363044"/>
    </source>
</evidence>
<comment type="cofactor">
    <cofactor evidence="1">
        <name>Mg(2+)</name>
        <dbReference type="ChEBI" id="CHEBI:18420"/>
    </cofactor>
</comment>
<dbReference type="GO" id="GO:0000723">
    <property type="term" value="P:telomere maintenance"/>
    <property type="evidence" value="ECO:0007669"/>
    <property type="project" value="InterPro"/>
</dbReference>
<dbReference type="GO" id="GO:0043139">
    <property type="term" value="F:5'-3' DNA helicase activity"/>
    <property type="evidence" value="ECO:0007669"/>
    <property type="project" value="UniProtKB-EC"/>
</dbReference>
<dbReference type="AlphaFoldDB" id="A0A6V7W3P1"/>
<feature type="domain" description="DNA helicase Pif1-like DEAD-box helicase" evidence="2">
    <location>
        <begin position="46"/>
        <end position="177"/>
    </location>
</feature>
<protein>
    <recommendedName>
        <fullName evidence="1">ATP-dependent DNA helicase</fullName>
        <ecNumber evidence="1">5.6.2.3</ecNumber>
    </recommendedName>
</protein>
<dbReference type="EC" id="5.6.2.3" evidence="1"/>
<name>A0A6V7W3P1_MELEN</name>
<dbReference type="OrthoDB" id="10032644at2759"/>
<sequence>MTNQQFGLDSPSPGMRLDVDTALDNFFFGDKDEDNPASGKKPTITLNDDQEFVWTTVQNAINGTSSNTIFVTGDGGTGKTYLFNAVISRLRDLRIRVIASAYTGCAATLMTGGATVHSVFRFGLDIVENYTPSVSMQSFHGKRISDSQVIIIDEVSMLPKHMLEAIDRVCKQMCPTHETSSIRRKGYDSQRRLQAITSCGCWRWYARSSQCLYTVFTFVAAL</sequence>
<comment type="catalytic activity">
    <reaction evidence="1">
        <text>ATP + H2O = ADP + phosphate + H(+)</text>
        <dbReference type="Rhea" id="RHEA:13065"/>
        <dbReference type="ChEBI" id="CHEBI:15377"/>
        <dbReference type="ChEBI" id="CHEBI:15378"/>
        <dbReference type="ChEBI" id="CHEBI:30616"/>
        <dbReference type="ChEBI" id="CHEBI:43474"/>
        <dbReference type="ChEBI" id="CHEBI:456216"/>
        <dbReference type="EC" id="5.6.2.3"/>
    </reaction>
</comment>
<keyword evidence="1" id="KW-0067">ATP-binding</keyword>
<gene>
    <name evidence="3" type="ORF">MENT_LOCUS33932</name>
</gene>